<gene>
    <name evidence="2" type="ORF">B1H18_24350</name>
</gene>
<dbReference type="SUPFAM" id="SSF109854">
    <property type="entry name" value="DinB/YfiT-like putative metalloenzymes"/>
    <property type="match status" value="1"/>
</dbReference>
<evidence type="ECO:0000259" key="1">
    <source>
        <dbReference type="Pfam" id="PF11716"/>
    </source>
</evidence>
<dbReference type="Proteomes" id="UP000190539">
    <property type="component" value="Unassembled WGS sequence"/>
</dbReference>
<dbReference type="InterPro" id="IPR034660">
    <property type="entry name" value="DinB/YfiT-like"/>
</dbReference>
<proteinExistence type="predicted"/>
<dbReference type="InterPro" id="IPR024344">
    <property type="entry name" value="MDMPI_metal-binding"/>
</dbReference>
<dbReference type="InterPro" id="IPR017520">
    <property type="entry name" value="CHP03086"/>
</dbReference>
<name>A0A1V4A4U4_9ACTN</name>
<sequence length="214" mass="22755">MFSTRITAVLDDLARVVGATTPEQDSLPTPCAGFDVLRLRRHLLGGIEYFTIVLADPTGDQRPEPHTTYAGSDESAAVEASIKTLAATVRTALADGGGTTPVNVLELGAGTIPADQVGGLLLAETVVHGWDLARATDQAWHPDPAAAEQAYAVLSGAIKPEYRGDGMPFAPEAPVRADAPALERLLAFTGRSTTWTPAVQGDRRRLRSRYPRGW</sequence>
<organism evidence="2 3">
    <name type="scientific">Streptomyces tsukubensis</name>
    <dbReference type="NCBI Taxonomy" id="83656"/>
    <lineage>
        <taxon>Bacteria</taxon>
        <taxon>Bacillati</taxon>
        <taxon>Actinomycetota</taxon>
        <taxon>Actinomycetes</taxon>
        <taxon>Kitasatosporales</taxon>
        <taxon>Streptomycetaceae</taxon>
        <taxon>Streptomyces</taxon>
    </lineage>
</organism>
<dbReference type="NCBIfam" id="TIGR03083">
    <property type="entry name" value="maleylpyruvate isomerase family mycothiol-dependent enzyme"/>
    <property type="match status" value="1"/>
</dbReference>
<keyword evidence="3" id="KW-1185">Reference proteome</keyword>
<protein>
    <submittedName>
        <fullName evidence="2">TIGR03086 family protein</fullName>
    </submittedName>
</protein>
<accession>A0A1V4A4U4</accession>
<dbReference type="AlphaFoldDB" id="A0A1V4A4U4"/>
<dbReference type="NCBIfam" id="TIGR03086">
    <property type="entry name" value="TIGR03086 family metal-binding protein"/>
    <property type="match status" value="1"/>
</dbReference>
<comment type="caution">
    <text evidence="2">The sequence shown here is derived from an EMBL/GenBank/DDBJ whole genome shotgun (WGS) entry which is preliminary data.</text>
</comment>
<feature type="domain" description="Mycothiol-dependent maleylpyruvate isomerase metal-binding" evidence="1">
    <location>
        <begin position="8"/>
        <end position="133"/>
    </location>
</feature>
<evidence type="ECO:0000313" key="2">
    <source>
        <dbReference type="EMBL" id="OON74946.1"/>
    </source>
</evidence>
<dbReference type="InterPro" id="IPR017517">
    <property type="entry name" value="Maleyloyr_isom"/>
</dbReference>
<dbReference type="EMBL" id="MVFC01000025">
    <property type="protein sequence ID" value="OON74946.1"/>
    <property type="molecule type" value="Genomic_DNA"/>
</dbReference>
<dbReference type="RefSeq" id="WP_077971149.1">
    <property type="nucleotide sequence ID" value="NZ_CP045178.1"/>
</dbReference>
<dbReference type="Pfam" id="PF11716">
    <property type="entry name" value="MDMPI_N"/>
    <property type="match status" value="1"/>
</dbReference>
<dbReference type="OrthoDB" id="5185819at2"/>
<dbReference type="STRING" id="83656.B1H18_24350"/>
<reference evidence="2 3" key="1">
    <citation type="submission" date="2017-02" db="EMBL/GenBank/DDBJ databases">
        <title>Draft Genome Sequence of Streptomyces tsukubaensis F601, a Producer of the immunosuppressant tacrolimus FK506.</title>
        <authorList>
            <person name="Zong G."/>
            <person name="Zhong C."/>
            <person name="Fu J."/>
            <person name="Qin R."/>
            <person name="Cao G."/>
        </authorList>
    </citation>
    <scope>NUCLEOTIDE SEQUENCE [LARGE SCALE GENOMIC DNA]</scope>
    <source>
        <strain evidence="2 3">F601</strain>
    </source>
</reference>
<dbReference type="Gene3D" id="1.20.120.450">
    <property type="entry name" value="dinb family like domain"/>
    <property type="match status" value="1"/>
</dbReference>
<evidence type="ECO:0000313" key="3">
    <source>
        <dbReference type="Proteomes" id="UP000190539"/>
    </source>
</evidence>
<dbReference type="GO" id="GO:0046872">
    <property type="term" value="F:metal ion binding"/>
    <property type="evidence" value="ECO:0007669"/>
    <property type="project" value="InterPro"/>
</dbReference>